<accession>A0AAV7N9M2</accession>
<sequence length="84" mass="8426">MAGTLQREGPAPRPACIGQPCGESTVGDQMTPGPRAEIIGGGGAWSSGPSSKMVDAPDSFGLEWSPAKGRQDCCGPDTAVGRAP</sequence>
<organism evidence="2 3">
    <name type="scientific">Pleurodeles waltl</name>
    <name type="common">Iberian ribbed newt</name>
    <dbReference type="NCBI Taxonomy" id="8319"/>
    <lineage>
        <taxon>Eukaryota</taxon>
        <taxon>Metazoa</taxon>
        <taxon>Chordata</taxon>
        <taxon>Craniata</taxon>
        <taxon>Vertebrata</taxon>
        <taxon>Euteleostomi</taxon>
        <taxon>Amphibia</taxon>
        <taxon>Batrachia</taxon>
        <taxon>Caudata</taxon>
        <taxon>Salamandroidea</taxon>
        <taxon>Salamandridae</taxon>
        <taxon>Pleurodelinae</taxon>
        <taxon>Pleurodeles</taxon>
    </lineage>
</organism>
<protein>
    <submittedName>
        <fullName evidence="2">Uncharacterized protein</fullName>
    </submittedName>
</protein>
<reference evidence="2" key="1">
    <citation type="journal article" date="2022" name="bioRxiv">
        <title>Sequencing and chromosome-scale assembly of the giantPleurodeles waltlgenome.</title>
        <authorList>
            <person name="Brown T."/>
            <person name="Elewa A."/>
            <person name="Iarovenko S."/>
            <person name="Subramanian E."/>
            <person name="Araus A.J."/>
            <person name="Petzold A."/>
            <person name="Susuki M."/>
            <person name="Suzuki K.-i.T."/>
            <person name="Hayashi T."/>
            <person name="Toyoda A."/>
            <person name="Oliveira C."/>
            <person name="Osipova E."/>
            <person name="Leigh N.D."/>
            <person name="Simon A."/>
            <person name="Yun M.H."/>
        </authorList>
    </citation>
    <scope>NUCLEOTIDE SEQUENCE</scope>
    <source>
        <strain evidence="2">20211129_DDA</strain>
        <tissue evidence="2">Liver</tissue>
    </source>
</reference>
<keyword evidence="3" id="KW-1185">Reference proteome</keyword>
<gene>
    <name evidence="2" type="ORF">NDU88_006776</name>
</gene>
<name>A0AAV7N9M2_PLEWA</name>
<dbReference type="EMBL" id="JANPWB010000013">
    <property type="protein sequence ID" value="KAJ1109415.1"/>
    <property type="molecule type" value="Genomic_DNA"/>
</dbReference>
<evidence type="ECO:0000313" key="3">
    <source>
        <dbReference type="Proteomes" id="UP001066276"/>
    </source>
</evidence>
<proteinExistence type="predicted"/>
<dbReference type="Proteomes" id="UP001066276">
    <property type="component" value="Chromosome 9"/>
</dbReference>
<feature type="region of interest" description="Disordered" evidence="1">
    <location>
        <begin position="1"/>
        <end position="84"/>
    </location>
</feature>
<evidence type="ECO:0000313" key="2">
    <source>
        <dbReference type="EMBL" id="KAJ1109415.1"/>
    </source>
</evidence>
<evidence type="ECO:0000256" key="1">
    <source>
        <dbReference type="SAM" id="MobiDB-lite"/>
    </source>
</evidence>
<comment type="caution">
    <text evidence="2">The sequence shown here is derived from an EMBL/GenBank/DDBJ whole genome shotgun (WGS) entry which is preliminary data.</text>
</comment>
<dbReference type="AlphaFoldDB" id="A0AAV7N9M2"/>